<dbReference type="EMBL" id="JAPUUL010003600">
    <property type="protein sequence ID" value="KAJ8122285.1"/>
    <property type="molecule type" value="Genomic_DNA"/>
</dbReference>
<name>A0ACC2J493_9PEZI</name>
<organism evidence="1 2">
    <name type="scientific">Lasiodiplodia mahajangana</name>
    <dbReference type="NCBI Taxonomy" id="1108764"/>
    <lineage>
        <taxon>Eukaryota</taxon>
        <taxon>Fungi</taxon>
        <taxon>Dikarya</taxon>
        <taxon>Ascomycota</taxon>
        <taxon>Pezizomycotina</taxon>
        <taxon>Dothideomycetes</taxon>
        <taxon>Dothideomycetes incertae sedis</taxon>
        <taxon>Botryosphaeriales</taxon>
        <taxon>Botryosphaeriaceae</taxon>
        <taxon>Lasiodiplodia</taxon>
    </lineage>
</organism>
<accession>A0ACC2J493</accession>
<sequence>MDATRAGPVKFPDYLDWTILPTVLDIMALELYIPPCIRNPIDPHHPPPPNKPLRIQIEGPLVAVERLFPNIQWHVEDIQPEFPQPAGPKLAELTYSLLYGRNASPDIQGDLVVRDEYLGWVMKPKPVQEIDYYGVTFDHLVPSDDYDPEVLQINIIEIEDDNGVYANTYMPFHVDVADGHPAEKLALRTPTQFSFACAPWQEQDRDVEPLEAAKAYRLRGPAKKPSA</sequence>
<evidence type="ECO:0000313" key="1">
    <source>
        <dbReference type="EMBL" id="KAJ8122285.1"/>
    </source>
</evidence>
<reference evidence="1" key="1">
    <citation type="submission" date="2022-12" db="EMBL/GenBank/DDBJ databases">
        <title>Genome Sequence of Lasiodiplodia mahajangana.</title>
        <authorList>
            <person name="Buettner E."/>
        </authorList>
    </citation>
    <scope>NUCLEOTIDE SEQUENCE</scope>
    <source>
        <strain evidence="1">VT137</strain>
    </source>
</reference>
<protein>
    <submittedName>
        <fullName evidence="1">Uncharacterized protein</fullName>
    </submittedName>
</protein>
<dbReference type="Proteomes" id="UP001153332">
    <property type="component" value="Unassembled WGS sequence"/>
</dbReference>
<gene>
    <name evidence="1" type="ORF">O1611_g9878</name>
</gene>
<evidence type="ECO:0000313" key="2">
    <source>
        <dbReference type="Proteomes" id="UP001153332"/>
    </source>
</evidence>
<proteinExistence type="predicted"/>
<keyword evidence="2" id="KW-1185">Reference proteome</keyword>
<comment type="caution">
    <text evidence="1">The sequence shown here is derived from an EMBL/GenBank/DDBJ whole genome shotgun (WGS) entry which is preliminary data.</text>
</comment>